<keyword evidence="3 8" id="KW-1133">Transmembrane helix</keyword>
<keyword evidence="2 8" id="KW-0812">Transmembrane</keyword>
<dbReference type="EC" id="2.3.1.225" evidence="8"/>
<reference evidence="12" key="1">
    <citation type="submission" date="2014-06" db="EMBL/GenBank/DDBJ databases">
        <authorList>
            <person name="Berkman P.J."/>
        </authorList>
    </citation>
    <scope>NUCLEOTIDE SEQUENCE [LARGE SCALE GENOMIC DNA]</scope>
</reference>
<keyword evidence="4 8" id="KW-0472">Membrane</keyword>
<feature type="transmembrane region" description="Helical" evidence="8">
    <location>
        <begin position="297"/>
        <end position="316"/>
    </location>
</feature>
<evidence type="ECO:0000313" key="12">
    <source>
        <dbReference type="Proteomes" id="UP000242770"/>
    </source>
</evidence>
<dbReference type="AlphaFoldDB" id="A0A0F7RRL7"/>
<feature type="transmembrane region" description="Helical" evidence="8">
    <location>
        <begin position="213"/>
        <end position="239"/>
    </location>
</feature>
<feature type="domain" description="Palmitoyltransferase DHHC" evidence="10">
    <location>
        <begin position="168"/>
        <end position="234"/>
    </location>
</feature>
<evidence type="ECO:0000256" key="5">
    <source>
        <dbReference type="ARBA" id="ARBA00023139"/>
    </source>
</evidence>
<gene>
    <name evidence="11" type="primary">SSCI04450.1</name>
</gene>
<evidence type="ECO:0000256" key="3">
    <source>
        <dbReference type="ARBA" id="ARBA00022989"/>
    </source>
</evidence>
<organism evidence="11 12">
    <name type="scientific">Sporisorium scitamineum</name>
    <dbReference type="NCBI Taxonomy" id="49012"/>
    <lineage>
        <taxon>Eukaryota</taxon>
        <taxon>Fungi</taxon>
        <taxon>Dikarya</taxon>
        <taxon>Basidiomycota</taxon>
        <taxon>Ustilaginomycotina</taxon>
        <taxon>Ustilaginomycetes</taxon>
        <taxon>Ustilaginales</taxon>
        <taxon>Ustilaginaceae</taxon>
        <taxon>Sporisorium</taxon>
    </lineage>
</organism>
<evidence type="ECO:0000256" key="4">
    <source>
        <dbReference type="ARBA" id="ARBA00023136"/>
    </source>
</evidence>
<evidence type="ECO:0000256" key="6">
    <source>
        <dbReference type="ARBA" id="ARBA00023288"/>
    </source>
</evidence>
<comment type="similarity">
    <text evidence="8">Belongs to the DHHC palmitoyltransferase family.</text>
</comment>
<keyword evidence="5" id="KW-0564">Palmitate</keyword>
<accession>A0A0F7RRL7</accession>
<dbReference type="STRING" id="49012.A0A0F7RRL7"/>
<sequence length="440" mass="49432">MSDQSLLKPSELPNGNAHPVSQPRKGIRLNRVLGRIVPIILLIYIAYTYDLVVIRYAFRDLHGEQERTLTAILWLLPTHSLFLWSLRAYLRVFFAHDRLPASGATNYSGVISWLRARLGATFSDSDRAQHEDEQHIAQSVLTLLKASSCSDVRVKLCQPDGQPLRCWRDSCNGNLKAFRTRHCGDCGVCRVGFDHHCAWFDNDVTAAATLRPFIGFLISIPPLYLLGLGPLFPTAWRMLRRIQSFTSNDPGIRAAWWSKWYSWIGGPAFRWMVGFALGTSRWSNSTPGRMPHESPRAPVLVAVGAVFVFVATALATSSLTHLRYGKLTVDVERSKAFRKLQRQLEKVDNSQTRVDAIRLKMDSLAPGQHFKVSWTDRVSTQRQERVVSLSVYEGLLSHGSPWANLRRLLSNSTDTTPACSLSDTALRKVLEKASLLIPAP</sequence>
<evidence type="ECO:0000256" key="1">
    <source>
        <dbReference type="ARBA" id="ARBA00004141"/>
    </source>
</evidence>
<evidence type="ECO:0000256" key="7">
    <source>
        <dbReference type="ARBA" id="ARBA00048048"/>
    </source>
</evidence>
<feature type="region of interest" description="Disordered" evidence="9">
    <location>
        <begin position="1"/>
        <end position="20"/>
    </location>
</feature>
<keyword evidence="8" id="KW-0012">Acyltransferase</keyword>
<evidence type="ECO:0000256" key="9">
    <source>
        <dbReference type="SAM" id="MobiDB-lite"/>
    </source>
</evidence>
<evidence type="ECO:0000313" key="11">
    <source>
        <dbReference type="EMBL" id="CDR98691.1"/>
    </source>
</evidence>
<feature type="transmembrane region" description="Helical" evidence="8">
    <location>
        <begin position="70"/>
        <end position="90"/>
    </location>
</feature>
<keyword evidence="12" id="KW-1185">Reference proteome</keyword>
<evidence type="ECO:0000259" key="10">
    <source>
        <dbReference type="Pfam" id="PF01529"/>
    </source>
</evidence>
<comment type="catalytic activity">
    <reaction evidence="7 8">
        <text>L-cysteinyl-[protein] + hexadecanoyl-CoA = S-hexadecanoyl-L-cysteinyl-[protein] + CoA</text>
        <dbReference type="Rhea" id="RHEA:36683"/>
        <dbReference type="Rhea" id="RHEA-COMP:10131"/>
        <dbReference type="Rhea" id="RHEA-COMP:11032"/>
        <dbReference type="ChEBI" id="CHEBI:29950"/>
        <dbReference type="ChEBI" id="CHEBI:57287"/>
        <dbReference type="ChEBI" id="CHEBI:57379"/>
        <dbReference type="ChEBI" id="CHEBI:74151"/>
        <dbReference type="EC" id="2.3.1.225"/>
    </reaction>
</comment>
<name>A0A0F7RRL7_9BASI</name>
<dbReference type="GO" id="GO:0016020">
    <property type="term" value="C:membrane"/>
    <property type="evidence" value="ECO:0007669"/>
    <property type="project" value="UniProtKB-SubCell"/>
</dbReference>
<comment type="domain">
    <text evidence="8">The DHHC domain is required for palmitoyltransferase activity.</text>
</comment>
<dbReference type="PROSITE" id="PS50216">
    <property type="entry name" value="DHHC"/>
    <property type="match status" value="1"/>
</dbReference>
<keyword evidence="6" id="KW-0449">Lipoprotein</keyword>
<dbReference type="Proteomes" id="UP000242770">
    <property type="component" value="Unassembled WGS sequence"/>
</dbReference>
<dbReference type="InterPro" id="IPR001594">
    <property type="entry name" value="Palmitoyltrfase_DHHC"/>
</dbReference>
<evidence type="ECO:0000256" key="8">
    <source>
        <dbReference type="RuleBase" id="RU079119"/>
    </source>
</evidence>
<dbReference type="Pfam" id="PF01529">
    <property type="entry name" value="DHHC"/>
    <property type="match status" value="1"/>
</dbReference>
<evidence type="ECO:0000256" key="2">
    <source>
        <dbReference type="ARBA" id="ARBA00022692"/>
    </source>
</evidence>
<dbReference type="GO" id="GO:0019706">
    <property type="term" value="F:protein-cysteine S-palmitoyltransferase activity"/>
    <property type="evidence" value="ECO:0007669"/>
    <property type="project" value="UniProtKB-EC"/>
</dbReference>
<dbReference type="EMBL" id="CCFA01000249">
    <property type="protein sequence ID" value="CDR98691.1"/>
    <property type="molecule type" value="Genomic_DNA"/>
</dbReference>
<keyword evidence="8" id="KW-0808">Transferase</keyword>
<feature type="transmembrane region" description="Helical" evidence="8">
    <location>
        <begin position="36"/>
        <end position="58"/>
    </location>
</feature>
<protein>
    <recommendedName>
        <fullName evidence="8">Palmitoyltransferase</fullName>
        <ecNumber evidence="8">2.3.1.225</ecNumber>
    </recommendedName>
</protein>
<comment type="subcellular location">
    <subcellularLocation>
        <location evidence="1">Membrane</location>
        <topology evidence="1">Multi-pass membrane protein</topology>
    </subcellularLocation>
</comment>
<proteinExistence type="inferred from homology"/>